<protein>
    <recommendedName>
        <fullName evidence="6">NAD(P)-binding protein</fullName>
    </recommendedName>
</protein>
<dbReference type="Gene3D" id="3.40.50.720">
    <property type="entry name" value="NAD(P)-binding Rossmann-like Domain"/>
    <property type="match status" value="1"/>
</dbReference>
<dbReference type="PANTHER" id="PTHR43180:SF63">
    <property type="entry name" value="DEHYDROGENASE_REDUCTASE FAMILY PROTEIN, PUTATIVE (AFU_ORTHOLOGUE AFUA_6G03520)-RELATED"/>
    <property type="match status" value="1"/>
</dbReference>
<dbReference type="InterPro" id="IPR036291">
    <property type="entry name" value="NAD(P)-bd_dom_sf"/>
</dbReference>
<evidence type="ECO:0000256" key="3">
    <source>
        <dbReference type="SAM" id="MobiDB-lite"/>
    </source>
</evidence>
<evidence type="ECO:0000313" key="4">
    <source>
        <dbReference type="EMBL" id="KAG5644580.1"/>
    </source>
</evidence>
<keyword evidence="2" id="KW-0560">Oxidoreductase</keyword>
<feature type="compositionally biased region" description="Acidic residues" evidence="3">
    <location>
        <begin position="481"/>
        <end position="491"/>
    </location>
</feature>
<feature type="region of interest" description="Disordered" evidence="3">
    <location>
        <begin position="160"/>
        <end position="205"/>
    </location>
</feature>
<dbReference type="EMBL" id="JABCKV010000065">
    <property type="protein sequence ID" value="KAG5644580.1"/>
    <property type="molecule type" value="Genomic_DNA"/>
</dbReference>
<accession>A0A9P7KD65</accession>
<keyword evidence="5" id="KW-1185">Reference proteome</keyword>
<feature type="region of interest" description="Disordered" evidence="3">
    <location>
        <begin position="86"/>
        <end position="125"/>
    </location>
</feature>
<dbReference type="SUPFAM" id="SSF51735">
    <property type="entry name" value="NAD(P)-binding Rossmann-fold domains"/>
    <property type="match status" value="1"/>
</dbReference>
<dbReference type="Pfam" id="PF00106">
    <property type="entry name" value="adh_short"/>
    <property type="match status" value="1"/>
</dbReference>
<dbReference type="CDD" id="cd05233">
    <property type="entry name" value="SDR_c"/>
    <property type="match status" value="1"/>
</dbReference>
<dbReference type="Proteomes" id="UP000775547">
    <property type="component" value="Unassembled WGS sequence"/>
</dbReference>
<feature type="compositionally biased region" description="Polar residues" evidence="3">
    <location>
        <begin position="244"/>
        <end position="258"/>
    </location>
</feature>
<dbReference type="GO" id="GO:0016491">
    <property type="term" value="F:oxidoreductase activity"/>
    <property type="evidence" value="ECO:0007669"/>
    <property type="project" value="UniProtKB-KW"/>
</dbReference>
<comment type="similarity">
    <text evidence="1">Belongs to the short-chain dehydrogenases/reductases (SDR) family.</text>
</comment>
<reference evidence="4" key="1">
    <citation type="submission" date="2020-07" db="EMBL/GenBank/DDBJ databases">
        <authorList>
            <person name="Nieuwenhuis M."/>
            <person name="Van De Peppel L.J.J."/>
        </authorList>
    </citation>
    <scope>NUCLEOTIDE SEQUENCE</scope>
    <source>
        <strain evidence="4">AP01</strain>
        <tissue evidence="4">Mycelium</tissue>
    </source>
</reference>
<proteinExistence type="inferred from homology"/>
<feature type="region of interest" description="Disordered" evidence="3">
    <location>
        <begin position="1"/>
        <end position="51"/>
    </location>
</feature>
<feature type="compositionally biased region" description="Polar residues" evidence="3">
    <location>
        <begin position="160"/>
        <end position="174"/>
    </location>
</feature>
<dbReference type="InterPro" id="IPR002347">
    <property type="entry name" value="SDR_fam"/>
</dbReference>
<organism evidence="4 5">
    <name type="scientific">Asterophora parasitica</name>
    <dbReference type="NCBI Taxonomy" id="117018"/>
    <lineage>
        <taxon>Eukaryota</taxon>
        <taxon>Fungi</taxon>
        <taxon>Dikarya</taxon>
        <taxon>Basidiomycota</taxon>
        <taxon>Agaricomycotina</taxon>
        <taxon>Agaricomycetes</taxon>
        <taxon>Agaricomycetidae</taxon>
        <taxon>Agaricales</taxon>
        <taxon>Tricholomatineae</taxon>
        <taxon>Lyophyllaceae</taxon>
        <taxon>Asterophora</taxon>
    </lineage>
</organism>
<feature type="compositionally biased region" description="Low complexity" evidence="3">
    <location>
        <begin position="102"/>
        <end position="122"/>
    </location>
</feature>
<feature type="region of interest" description="Disordered" evidence="3">
    <location>
        <begin position="469"/>
        <end position="544"/>
    </location>
</feature>
<sequence length="724" mass="78801">MRYSGEEPITSYFSRVTSGRSGKETPAKRKRPQVDTAEANTSLGSGKKPKVQQKLVLCDVVQNKRNSTKAPRGAAVGSDVVRAESLESIPRNSSTSPPPIETIPSGSTSRAGVDTTHPTPITTRRHVQSLHATGSLHTPPPTIQATKRASHLQTRLQLAVASSSTPTLRVTTNPLPTPVTMARHNQKRADKANDPSSSPDISDIFSHPRSKALTLYNTPQPLQSRMEAEQAQWDDCNEDLPSPTVESQKLIPSSQSQKDGFGDIASTPGSLRRRLELSTSRQSPVFRIPQLPNKDRSASTCCPTETSRIEDRDGHEFIHSSQSQHMLPFHVSPHKNRSKYGHSYSLSPVGGDAATSPVEEVIPSSQSLTERELDVSNEICQYLPGMERSSADELSSRSTSGEWDWYTFTAVHSQESQQDSQSEGQDLVPETMCEDWHIAPMTSQQHESQGEGQVFVPETMYDEVMDDAYLLPPEDGSGSATEDESDDDDDGLAIPATKAPQRPPISQHHHVAPEHSQTQSHSQEGEGYPSSLPDVVKDFQDMFGGGDGSYPDSFPIGIGLESSILFAQEGANVLLVDINLEAAEKGAALIRERLPNVKAVATRADVGKEQDVKDAVDKAVKEFGRLDVMFNNAGIMHPADDNALNTEERIWDLTMTINLKGVWWGCKYAILAMRNNPVDEAKGLHTGGSIINMASFVALMGAATPQLACTSDACSFAPPKYMYG</sequence>
<comment type="caution">
    <text evidence="4">The sequence shown here is derived from an EMBL/GenBank/DDBJ whole genome shotgun (WGS) entry which is preliminary data.</text>
</comment>
<name>A0A9P7KD65_9AGAR</name>
<dbReference type="AlphaFoldDB" id="A0A9P7KD65"/>
<evidence type="ECO:0000313" key="5">
    <source>
        <dbReference type="Proteomes" id="UP000775547"/>
    </source>
</evidence>
<evidence type="ECO:0000256" key="2">
    <source>
        <dbReference type="ARBA" id="ARBA00023002"/>
    </source>
</evidence>
<evidence type="ECO:0000256" key="1">
    <source>
        <dbReference type="ARBA" id="ARBA00006484"/>
    </source>
</evidence>
<feature type="region of interest" description="Disordered" evidence="3">
    <location>
        <begin position="242"/>
        <end position="268"/>
    </location>
</feature>
<dbReference type="PANTHER" id="PTHR43180">
    <property type="entry name" value="3-OXOACYL-(ACYL-CARRIER-PROTEIN) REDUCTASE (AFU_ORTHOLOGUE AFUA_6G11210)"/>
    <property type="match status" value="1"/>
</dbReference>
<evidence type="ECO:0008006" key="6">
    <source>
        <dbReference type="Google" id="ProtNLM"/>
    </source>
</evidence>
<feature type="compositionally biased region" description="Low complexity" evidence="3">
    <location>
        <begin position="194"/>
        <end position="204"/>
    </location>
</feature>
<feature type="compositionally biased region" description="Polar residues" evidence="3">
    <location>
        <begin position="11"/>
        <end position="20"/>
    </location>
</feature>
<dbReference type="OrthoDB" id="417891at2759"/>
<gene>
    <name evidence="4" type="ORF">DXG03_008154</name>
</gene>
<reference evidence="4" key="2">
    <citation type="submission" date="2021-10" db="EMBL/GenBank/DDBJ databases">
        <title>Phylogenomics reveals ancestral predisposition of the termite-cultivated fungus Termitomyces towards a domesticated lifestyle.</title>
        <authorList>
            <person name="Auxier B."/>
            <person name="Grum-Grzhimaylo A."/>
            <person name="Cardenas M.E."/>
            <person name="Lodge J.D."/>
            <person name="Laessoe T."/>
            <person name="Pedersen O."/>
            <person name="Smith M.E."/>
            <person name="Kuyper T.W."/>
            <person name="Franco-Molano E.A."/>
            <person name="Baroni T.J."/>
            <person name="Aanen D.K."/>
        </authorList>
    </citation>
    <scope>NUCLEOTIDE SEQUENCE</scope>
    <source>
        <strain evidence="4">AP01</strain>
        <tissue evidence="4">Mycelium</tissue>
    </source>
</reference>